<dbReference type="InterPro" id="IPR001537">
    <property type="entry name" value="SpoU_MeTrfase"/>
</dbReference>
<evidence type="ECO:0000256" key="4">
    <source>
        <dbReference type="ARBA" id="ARBA00022691"/>
    </source>
</evidence>
<evidence type="ECO:0000313" key="9">
    <source>
        <dbReference type="Proteomes" id="UP001272242"/>
    </source>
</evidence>
<comment type="function">
    <text evidence="5">Catalyzes the formation of 2'O-methylated cytidine (Cm32) or 2'O-methylated uridine (Um32) at position 32 in tRNA.</text>
</comment>
<dbReference type="PANTHER" id="PTHR42786:SF2">
    <property type="entry name" value="TRNA (CYTIDINE_URIDINE-2'-O-)-METHYLTRANSFERASE TRMJ"/>
    <property type="match status" value="1"/>
</dbReference>
<evidence type="ECO:0000259" key="7">
    <source>
        <dbReference type="Pfam" id="PF00588"/>
    </source>
</evidence>
<keyword evidence="9" id="KW-1185">Reference proteome</keyword>
<comment type="caution">
    <text evidence="8">The sequence shown here is derived from an EMBL/GenBank/DDBJ whole genome shotgun (WGS) entry which is preliminary data.</text>
</comment>
<evidence type="ECO:0000256" key="1">
    <source>
        <dbReference type="ARBA" id="ARBA00007228"/>
    </source>
</evidence>
<dbReference type="Gene3D" id="1.10.8.590">
    <property type="match status" value="1"/>
</dbReference>
<dbReference type="Proteomes" id="UP001272242">
    <property type="component" value="Unassembled WGS sequence"/>
</dbReference>
<comment type="subunit">
    <text evidence="5">Homodimer.</text>
</comment>
<dbReference type="EC" id="2.1.1.200" evidence="5"/>
<keyword evidence="5" id="KW-0819">tRNA processing</keyword>
<keyword evidence="5" id="KW-0963">Cytoplasm</keyword>
<keyword evidence="3" id="KW-0808">Transferase</keyword>
<dbReference type="NCBIfam" id="TIGR00050">
    <property type="entry name" value="rRNA_methyl_1"/>
    <property type="match status" value="1"/>
</dbReference>
<evidence type="ECO:0000256" key="2">
    <source>
        <dbReference type="ARBA" id="ARBA00022603"/>
    </source>
</evidence>
<dbReference type="GO" id="GO:0032259">
    <property type="term" value="P:methylation"/>
    <property type="evidence" value="ECO:0007669"/>
    <property type="project" value="UniProtKB-KW"/>
</dbReference>
<proteinExistence type="inferred from homology"/>
<sequence>MTDLLTRCRVVLVRPHYAGNLGATARVMRNFGLSDLVLVAPYASTGDLDARRMATHGLAVLDAARVVPDLGAALSDCVFSLATSSLTAGVFRSGTIGTAAEQMPELLAAAESGPVAIVFGPEPHGLSNEEIGRCHGLVNVPSDPASGSLNLAQAVAICCYEFRKAWSKRLNDARGKPEIPARAVAPFADQDRMFEHLRHALTEVGYLFGEKGDSLMHAIRQLVGRAMPTPQEVKILHGLARQLLWASRQMKRDGAGDAPEADSRDKSDG</sequence>
<comment type="catalytic activity">
    <reaction evidence="5">
        <text>cytidine(32) in tRNA + S-adenosyl-L-methionine = 2'-O-methylcytidine(32) in tRNA + S-adenosyl-L-homocysteine + H(+)</text>
        <dbReference type="Rhea" id="RHEA:42932"/>
        <dbReference type="Rhea" id="RHEA-COMP:10288"/>
        <dbReference type="Rhea" id="RHEA-COMP:10289"/>
        <dbReference type="ChEBI" id="CHEBI:15378"/>
        <dbReference type="ChEBI" id="CHEBI:57856"/>
        <dbReference type="ChEBI" id="CHEBI:59789"/>
        <dbReference type="ChEBI" id="CHEBI:74495"/>
        <dbReference type="ChEBI" id="CHEBI:82748"/>
        <dbReference type="EC" id="2.1.1.200"/>
    </reaction>
</comment>
<accession>A0ABU5F1R0</accession>
<dbReference type="Gene3D" id="3.40.1280.10">
    <property type="match status" value="1"/>
</dbReference>
<feature type="region of interest" description="Disordered" evidence="6">
    <location>
        <begin position="250"/>
        <end position="269"/>
    </location>
</feature>
<dbReference type="RefSeq" id="WP_320687918.1">
    <property type="nucleotide sequence ID" value="NZ_JAXBLV010000195.1"/>
</dbReference>
<keyword evidence="2 5" id="KW-0489">Methyltransferase</keyword>
<evidence type="ECO:0000256" key="5">
    <source>
        <dbReference type="RuleBase" id="RU362024"/>
    </source>
</evidence>
<keyword evidence="4 5" id="KW-0949">S-adenosyl-L-methionine</keyword>
<dbReference type="InterPro" id="IPR004384">
    <property type="entry name" value="RNA_MeTrfase_TrmJ/LasT"/>
</dbReference>
<evidence type="ECO:0000256" key="3">
    <source>
        <dbReference type="ARBA" id="ARBA00022679"/>
    </source>
</evidence>
<dbReference type="InterPro" id="IPR029026">
    <property type="entry name" value="tRNA_m1G_MTases_N"/>
</dbReference>
<organism evidence="8 9">
    <name type="scientific">Gemmata algarum</name>
    <dbReference type="NCBI Taxonomy" id="2975278"/>
    <lineage>
        <taxon>Bacteria</taxon>
        <taxon>Pseudomonadati</taxon>
        <taxon>Planctomycetota</taxon>
        <taxon>Planctomycetia</taxon>
        <taxon>Gemmatales</taxon>
        <taxon>Gemmataceae</taxon>
        <taxon>Gemmata</taxon>
    </lineage>
</organism>
<gene>
    <name evidence="5" type="primary">trmJ</name>
    <name evidence="8" type="ORF">R5W23_002791</name>
</gene>
<evidence type="ECO:0000256" key="6">
    <source>
        <dbReference type="SAM" id="MobiDB-lite"/>
    </source>
</evidence>
<comment type="subcellular location">
    <subcellularLocation>
        <location evidence="5">Cytoplasm</location>
    </subcellularLocation>
</comment>
<dbReference type="CDD" id="cd18093">
    <property type="entry name" value="SpoU-like_TrmJ"/>
    <property type="match status" value="1"/>
</dbReference>
<dbReference type="Pfam" id="PF00588">
    <property type="entry name" value="SpoU_methylase"/>
    <property type="match status" value="1"/>
</dbReference>
<dbReference type="GO" id="GO:0008168">
    <property type="term" value="F:methyltransferase activity"/>
    <property type="evidence" value="ECO:0007669"/>
    <property type="project" value="UniProtKB-KW"/>
</dbReference>
<dbReference type="SUPFAM" id="SSF75217">
    <property type="entry name" value="alpha/beta knot"/>
    <property type="match status" value="1"/>
</dbReference>
<dbReference type="InterPro" id="IPR029028">
    <property type="entry name" value="Alpha/beta_knot_MTases"/>
</dbReference>
<protein>
    <recommendedName>
        <fullName evidence="5">tRNA (cytidine/uridine-2'-O-)-methyltransferase TrmJ</fullName>
        <ecNumber evidence="5">2.1.1.200</ecNumber>
    </recommendedName>
    <alternativeName>
        <fullName evidence="5">tRNA (cytidine(32)/uridine(32)-2'-O)-methyltransferase</fullName>
    </alternativeName>
    <alternativeName>
        <fullName evidence="5">tRNA Cm32/Um32 methyltransferase</fullName>
    </alternativeName>
</protein>
<comment type="similarity">
    <text evidence="1">Belongs to the class IV-like SAM-binding methyltransferase superfamily. RNA methyltransferase TrmH family.</text>
</comment>
<evidence type="ECO:0000313" key="8">
    <source>
        <dbReference type="EMBL" id="MDY3561513.1"/>
    </source>
</evidence>
<dbReference type="PANTHER" id="PTHR42786">
    <property type="entry name" value="TRNA/RRNA METHYLTRANSFERASE"/>
    <property type="match status" value="1"/>
</dbReference>
<dbReference type="PIRSF" id="PIRSF004808">
    <property type="entry name" value="LasT"/>
    <property type="match status" value="1"/>
</dbReference>
<reference evidence="9" key="1">
    <citation type="journal article" date="2023" name="Mar. Drugs">
        <title>Gemmata algarum, a Novel Planctomycete Isolated from an Algal Mat, Displays Antimicrobial Activity.</title>
        <authorList>
            <person name="Kumar G."/>
            <person name="Kallscheuer N."/>
            <person name="Kashif M."/>
            <person name="Ahamad S."/>
            <person name="Jagadeeshwari U."/>
            <person name="Pannikurungottu S."/>
            <person name="Haufschild T."/>
            <person name="Kabuu M."/>
            <person name="Sasikala C."/>
            <person name="Jogler C."/>
            <person name="Ramana C."/>
        </authorList>
    </citation>
    <scope>NUCLEOTIDE SEQUENCE [LARGE SCALE GENOMIC DNA]</scope>
    <source>
        <strain evidence="9">JC673</strain>
    </source>
</reference>
<name>A0ABU5F1R0_9BACT</name>
<feature type="domain" description="tRNA/rRNA methyltransferase SpoU type" evidence="7">
    <location>
        <begin position="9"/>
        <end position="160"/>
    </location>
</feature>
<comment type="catalytic activity">
    <reaction evidence="5">
        <text>uridine(32) in tRNA + S-adenosyl-L-methionine = 2'-O-methyluridine(32) in tRNA + S-adenosyl-L-homocysteine + H(+)</text>
        <dbReference type="Rhea" id="RHEA:42936"/>
        <dbReference type="Rhea" id="RHEA-COMP:10107"/>
        <dbReference type="Rhea" id="RHEA-COMP:10290"/>
        <dbReference type="ChEBI" id="CHEBI:15378"/>
        <dbReference type="ChEBI" id="CHEBI:57856"/>
        <dbReference type="ChEBI" id="CHEBI:59789"/>
        <dbReference type="ChEBI" id="CHEBI:65315"/>
        <dbReference type="ChEBI" id="CHEBI:74478"/>
        <dbReference type="EC" id="2.1.1.200"/>
    </reaction>
</comment>
<dbReference type="EMBL" id="JAXBLV010000195">
    <property type="protein sequence ID" value="MDY3561513.1"/>
    <property type="molecule type" value="Genomic_DNA"/>
</dbReference>